<keyword evidence="2" id="KW-1185">Reference proteome</keyword>
<gene>
    <name evidence="1" type="ORF">DmAi_09990</name>
</gene>
<dbReference type="Proteomes" id="UP000548726">
    <property type="component" value="Unassembled WGS sequence"/>
</dbReference>
<protein>
    <submittedName>
        <fullName evidence="1">Uncharacterized protein</fullName>
    </submittedName>
</protein>
<reference evidence="1 2" key="1">
    <citation type="journal article" date="2020" name="Cell Rep.">
        <title>Local necrotic cells trigger systemic immune activation via gut microbiome dysbiosis in Drosophila.</title>
        <authorList>
            <person name="Kosakamoto H."/>
            <person name="Yamauchi T."/>
            <person name="Akuzawa-Tokita Y."/>
            <person name="Nishimura K."/>
            <person name="Soga T."/>
            <person name="Murakami T."/>
            <person name="Mori H."/>
            <person name="Yamamoto K."/>
            <person name="Miyazaki R."/>
            <person name="Koto A."/>
            <person name="Miura M."/>
            <person name="Obata F."/>
        </authorList>
    </citation>
    <scope>NUCLEOTIDE SEQUENCE [LARGE SCALE GENOMIC DNA]</scope>
    <source>
        <strain evidence="1 2">Ai</strain>
    </source>
</reference>
<name>A0A6V8I5X1_9PROT</name>
<comment type="caution">
    <text evidence="1">The sequence shown here is derived from an EMBL/GenBank/DDBJ whole genome shotgun (WGS) entry which is preliminary data.</text>
</comment>
<dbReference type="AlphaFoldDB" id="A0A6V8I5X1"/>
<organism evidence="1 2">
    <name type="scientific">Acetobacter persici</name>
    <dbReference type="NCBI Taxonomy" id="1076596"/>
    <lineage>
        <taxon>Bacteria</taxon>
        <taxon>Pseudomonadati</taxon>
        <taxon>Pseudomonadota</taxon>
        <taxon>Alphaproteobacteria</taxon>
        <taxon>Acetobacterales</taxon>
        <taxon>Acetobacteraceae</taxon>
        <taxon>Acetobacter</taxon>
    </lineage>
</organism>
<proteinExistence type="predicted"/>
<evidence type="ECO:0000313" key="2">
    <source>
        <dbReference type="Proteomes" id="UP000548726"/>
    </source>
</evidence>
<sequence length="122" mass="13633">MISPVRRLDAGAVWREKKVSVVVRRNKKTLGFGMMLTGLMLLGGCSSEIGRKPFLDTDVSCLRNQMKGPMFLSFPLAANTCQRMSNHNFILGEKGAHPLPLNLKDAPDLQKQADEYGYSYTR</sequence>
<evidence type="ECO:0000313" key="1">
    <source>
        <dbReference type="EMBL" id="GFE92940.1"/>
    </source>
</evidence>
<accession>A0A6V8I5X1</accession>
<dbReference type="EMBL" id="BLJP01000002">
    <property type="protein sequence ID" value="GFE92940.1"/>
    <property type="molecule type" value="Genomic_DNA"/>
</dbReference>